<dbReference type="AlphaFoldDB" id="A0A916QKG4"/>
<dbReference type="SFLD" id="SFLDF00009">
    <property type="entry name" value="o-succinylbenzoate_synthase"/>
    <property type="match status" value="1"/>
</dbReference>
<feature type="domain" description="Mandelate racemase/muconate lactonizing enzyme C-terminal" evidence="8">
    <location>
        <begin position="141"/>
        <end position="237"/>
    </location>
</feature>
<proteinExistence type="inferred from homology"/>
<dbReference type="SFLD" id="SFLDS00001">
    <property type="entry name" value="Enolase"/>
    <property type="match status" value="1"/>
</dbReference>
<evidence type="ECO:0000256" key="6">
    <source>
        <dbReference type="PIRSR" id="PIRSR634603-3"/>
    </source>
</evidence>
<dbReference type="GO" id="GO:0000287">
    <property type="term" value="F:magnesium ion binding"/>
    <property type="evidence" value="ECO:0007669"/>
    <property type="project" value="UniProtKB-ARBA"/>
</dbReference>
<feature type="active site" description="Proton acceptor; specific for (S)-substrate epimerization" evidence="5">
    <location>
        <position position="266"/>
    </location>
</feature>
<dbReference type="Gene3D" id="3.20.20.120">
    <property type="entry name" value="Enolase-like C-terminal domain"/>
    <property type="match status" value="1"/>
</dbReference>
<protein>
    <recommendedName>
        <fullName evidence="7">Dipeptide epimerase</fullName>
        <ecNumber evidence="7">5.1.1.-</ecNumber>
    </recommendedName>
</protein>
<dbReference type="InterPro" id="IPR029017">
    <property type="entry name" value="Enolase-like_N"/>
</dbReference>
<dbReference type="GO" id="GO:0006518">
    <property type="term" value="P:peptide metabolic process"/>
    <property type="evidence" value="ECO:0007669"/>
    <property type="project" value="UniProtKB-ARBA"/>
</dbReference>
<dbReference type="PANTHER" id="PTHR48073">
    <property type="entry name" value="O-SUCCINYLBENZOATE SYNTHASE-RELATED"/>
    <property type="match status" value="1"/>
</dbReference>
<gene>
    <name evidence="9" type="primary">rspA</name>
    <name evidence="9" type="ORF">LCB40_14230</name>
</gene>
<evidence type="ECO:0000256" key="3">
    <source>
        <dbReference type="ARBA" id="ARBA00022842"/>
    </source>
</evidence>
<dbReference type="FunFam" id="3.30.390.10:FF:000009">
    <property type="entry name" value="Hydrophobic dipeptide epimerase"/>
    <property type="match status" value="1"/>
</dbReference>
<dbReference type="InterPro" id="IPR013341">
    <property type="entry name" value="Mandelate_racemase_N_dom"/>
</dbReference>
<evidence type="ECO:0000256" key="4">
    <source>
        <dbReference type="ARBA" id="ARBA00023235"/>
    </source>
</evidence>
<evidence type="ECO:0000256" key="1">
    <source>
        <dbReference type="ARBA" id="ARBA00008031"/>
    </source>
</evidence>
<reference evidence="9" key="1">
    <citation type="submission" date="2020-08" db="EMBL/GenBank/DDBJ databases">
        <title>Taxonomic study for Lactobacillus species isolated from hardwood bark.</title>
        <authorList>
            <person name="Tohno M."/>
            <person name="Tanizawa Y."/>
        </authorList>
    </citation>
    <scope>NUCLEOTIDE SEQUENCE</scope>
    <source>
        <strain evidence="9">B40</strain>
    </source>
</reference>
<dbReference type="InterPro" id="IPR029065">
    <property type="entry name" value="Enolase_C-like"/>
</dbReference>
<dbReference type="SMART" id="SM00922">
    <property type="entry name" value="MR_MLE"/>
    <property type="match status" value="1"/>
</dbReference>
<comment type="caution">
    <text evidence="9">The sequence shown here is derived from an EMBL/GenBank/DDBJ whole genome shotgun (WGS) entry which is preliminary data.</text>
</comment>
<dbReference type="CDD" id="cd03319">
    <property type="entry name" value="L-Ala-DL-Glu_epimerase"/>
    <property type="match status" value="1"/>
</dbReference>
<organism evidence="9 10">
    <name type="scientific">Lactobacillus corticis</name>
    <dbReference type="NCBI Taxonomy" id="2201249"/>
    <lineage>
        <taxon>Bacteria</taxon>
        <taxon>Bacillati</taxon>
        <taxon>Bacillota</taxon>
        <taxon>Bacilli</taxon>
        <taxon>Lactobacillales</taxon>
        <taxon>Lactobacillaceae</taxon>
        <taxon>Lactobacillus</taxon>
    </lineage>
</organism>
<keyword evidence="2 6" id="KW-0479">Metal-binding</keyword>
<dbReference type="SFLD" id="SFLDG00180">
    <property type="entry name" value="muconate_cycloisomerase"/>
    <property type="match status" value="1"/>
</dbReference>
<dbReference type="Proteomes" id="UP000677218">
    <property type="component" value="Unassembled WGS sequence"/>
</dbReference>
<feature type="binding site" evidence="6">
    <location>
        <position position="190"/>
    </location>
    <ligand>
        <name>Mg(2+)</name>
        <dbReference type="ChEBI" id="CHEBI:18420"/>
    </ligand>
</feature>
<comment type="similarity">
    <text evidence="1 7">Belongs to the mandelate racemase/muconate lactonizing enzyme family.</text>
</comment>
<dbReference type="SUPFAM" id="SSF51604">
    <property type="entry name" value="Enolase C-terminal domain-like"/>
    <property type="match status" value="1"/>
</dbReference>
<sequence length="358" mass="38204">MNKIVGLAYQVVEVPMKYTFKVSLGEISAITSVIVKVETENGIYGLGEAAPVPFVTGETIATVKAALELFRPLLCGMEANDISGVHAVMDRALKHNTAAKCAVDIALYDIKGKIMQAPLYQVLGGNKPTVVNDLTIGIDRPEKMAEKAKQAVQAGFSIIKVKTGLNPADDVKAIALIRKAVGPDVVIRIDANQGYDLATAVDTLNRMKPYQVAAAEQCLPEWDFAGAAELKQKVSGISLMLDESIHSPHDAMRAAKLRAADTFNIKLMKCGGLYNAEKINTIAEVNDINCMVGCMPETKIGITAGLSFVAAHANVTESDCDSFLLTKDPEMGMPGGFTRKGGVITLTDKPGLGIAYDF</sequence>
<keyword evidence="3 6" id="KW-0460">Magnesium</keyword>
<keyword evidence="10" id="KW-1185">Reference proteome</keyword>
<dbReference type="EMBL" id="BMAY01000012">
    <property type="protein sequence ID" value="GFZ27543.1"/>
    <property type="molecule type" value="Genomic_DNA"/>
</dbReference>
<dbReference type="SUPFAM" id="SSF54826">
    <property type="entry name" value="Enolase N-terminal domain-like"/>
    <property type="match status" value="1"/>
</dbReference>
<feature type="binding site" evidence="6">
    <location>
        <position position="216"/>
    </location>
    <ligand>
        <name>Mg(2+)</name>
        <dbReference type="ChEBI" id="CHEBI:18420"/>
    </ligand>
</feature>
<dbReference type="Pfam" id="PF02746">
    <property type="entry name" value="MR_MLE_N"/>
    <property type="match status" value="1"/>
</dbReference>
<accession>A0A916QKG4</accession>
<keyword evidence="4 7" id="KW-0413">Isomerase</keyword>
<evidence type="ECO:0000256" key="7">
    <source>
        <dbReference type="RuleBase" id="RU366006"/>
    </source>
</evidence>
<dbReference type="Gene3D" id="3.30.390.10">
    <property type="entry name" value="Enolase-like, N-terminal domain"/>
    <property type="match status" value="1"/>
</dbReference>
<evidence type="ECO:0000256" key="2">
    <source>
        <dbReference type="ARBA" id="ARBA00022723"/>
    </source>
</evidence>
<dbReference type="InterPro" id="IPR034603">
    <property type="entry name" value="Dipeptide_epimerase"/>
</dbReference>
<dbReference type="PANTHER" id="PTHR48073:SF2">
    <property type="entry name" value="O-SUCCINYLBENZOATE SYNTHASE"/>
    <property type="match status" value="1"/>
</dbReference>
<dbReference type="EC" id="5.1.1.-" evidence="7"/>
<evidence type="ECO:0000313" key="10">
    <source>
        <dbReference type="Proteomes" id="UP000677218"/>
    </source>
</evidence>
<name>A0A916QKG4_9LACO</name>
<evidence type="ECO:0000259" key="8">
    <source>
        <dbReference type="SMART" id="SM00922"/>
    </source>
</evidence>
<dbReference type="InterPro" id="IPR013342">
    <property type="entry name" value="Mandelate_racemase_C"/>
</dbReference>
<evidence type="ECO:0000256" key="5">
    <source>
        <dbReference type="PIRSR" id="PIRSR634603-1"/>
    </source>
</evidence>
<dbReference type="RefSeq" id="WP_212781225.1">
    <property type="nucleotide sequence ID" value="NZ_BMAY01000012.1"/>
</dbReference>
<dbReference type="InterPro" id="IPR036849">
    <property type="entry name" value="Enolase-like_C_sf"/>
</dbReference>
<evidence type="ECO:0000313" key="9">
    <source>
        <dbReference type="EMBL" id="GFZ27543.1"/>
    </source>
</evidence>
<feature type="active site" description="Proton acceptor; specific for (R)-substrate epimerization" evidence="5">
    <location>
        <position position="162"/>
    </location>
</feature>
<dbReference type="Pfam" id="PF13378">
    <property type="entry name" value="MR_MLE_C"/>
    <property type="match status" value="1"/>
</dbReference>
<comment type="cofactor">
    <cofactor evidence="6 7">
        <name>Mg(2+)</name>
        <dbReference type="ChEBI" id="CHEBI:18420"/>
    </cofactor>
    <text evidence="6 7">Binds 1 Mg(2+) ion per subunit.</text>
</comment>
<dbReference type="GO" id="GO:0016855">
    <property type="term" value="F:racemase and epimerase activity, acting on amino acids and derivatives"/>
    <property type="evidence" value="ECO:0007669"/>
    <property type="project" value="UniProtKB-UniRule"/>
</dbReference>
<feature type="binding site" evidence="6">
    <location>
        <position position="242"/>
    </location>
    <ligand>
        <name>Mg(2+)</name>
        <dbReference type="ChEBI" id="CHEBI:18420"/>
    </ligand>
</feature>